<evidence type="ECO:0000313" key="10">
    <source>
        <dbReference type="Proteomes" id="UP000317557"/>
    </source>
</evidence>
<dbReference type="EMBL" id="FXTP01000017">
    <property type="protein sequence ID" value="SMO94216.1"/>
    <property type="molecule type" value="Genomic_DNA"/>
</dbReference>
<dbReference type="InterPro" id="IPR036942">
    <property type="entry name" value="Beta-barrel_TonB_sf"/>
</dbReference>
<name>A0A521FDF9_9BACT</name>
<accession>A0A521FDF9</accession>
<dbReference type="InterPro" id="IPR010104">
    <property type="entry name" value="TonB_rcpt_bac"/>
</dbReference>
<evidence type="ECO:0000256" key="6">
    <source>
        <dbReference type="SAM" id="Phobius"/>
    </source>
</evidence>
<keyword evidence="4" id="KW-0798">TonB box</keyword>
<dbReference type="SUPFAM" id="SSF56935">
    <property type="entry name" value="Porins"/>
    <property type="match status" value="1"/>
</dbReference>
<dbReference type="RefSeq" id="WP_142455932.1">
    <property type="nucleotide sequence ID" value="NZ_FXTP01000017.1"/>
</dbReference>
<feature type="domain" description="TonB-dependent receptor-like beta-barrel" evidence="7">
    <location>
        <begin position="375"/>
        <end position="829"/>
    </location>
</feature>
<dbReference type="NCBIfam" id="TIGR01782">
    <property type="entry name" value="TonB-Xanth-Caul"/>
    <property type="match status" value="1"/>
</dbReference>
<keyword evidence="10" id="KW-1185">Reference proteome</keyword>
<evidence type="ECO:0000256" key="1">
    <source>
        <dbReference type="ARBA" id="ARBA00004442"/>
    </source>
</evidence>
<reference evidence="9 10" key="1">
    <citation type="submission" date="2017-05" db="EMBL/GenBank/DDBJ databases">
        <authorList>
            <person name="Varghese N."/>
            <person name="Submissions S."/>
        </authorList>
    </citation>
    <scope>NUCLEOTIDE SEQUENCE [LARGE SCALE GENOMIC DNA]</scope>
    <source>
        <strain evidence="9 10">DSM 21985</strain>
    </source>
</reference>
<dbReference type="PANTHER" id="PTHR40980:SF4">
    <property type="entry name" value="TONB-DEPENDENT RECEPTOR-LIKE BETA-BARREL DOMAIN-CONTAINING PROTEIN"/>
    <property type="match status" value="1"/>
</dbReference>
<keyword evidence="6" id="KW-1133">Transmembrane helix</keyword>
<keyword evidence="3" id="KW-0998">Cell outer membrane</keyword>
<feature type="region of interest" description="Disordered" evidence="5">
    <location>
        <begin position="1"/>
        <end position="21"/>
    </location>
</feature>
<dbReference type="Gene3D" id="2.170.130.10">
    <property type="entry name" value="TonB-dependent receptor, plug domain"/>
    <property type="match status" value="1"/>
</dbReference>
<evidence type="ECO:0000259" key="8">
    <source>
        <dbReference type="Pfam" id="PF07715"/>
    </source>
</evidence>
<evidence type="ECO:0000256" key="4">
    <source>
        <dbReference type="RuleBase" id="RU003357"/>
    </source>
</evidence>
<dbReference type="InterPro" id="IPR000531">
    <property type="entry name" value="Beta-barrel_TonB"/>
</dbReference>
<keyword evidence="2 4" id="KW-0472">Membrane</keyword>
<comment type="subcellular location">
    <subcellularLocation>
        <location evidence="1 4">Cell outer membrane</location>
    </subcellularLocation>
</comment>
<comment type="similarity">
    <text evidence="4">Belongs to the TonB-dependent receptor family.</text>
</comment>
<evidence type="ECO:0000256" key="3">
    <source>
        <dbReference type="ARBA" id="ARBA00023237"/>
    </source>
</evidence>
<dbReference type="PANTHER" id="PTHR40980">
    <property type="entry name" value="PLUG DOMAIN-CONTAINING PROTEIN"/>
    <property type="match status" value="1"/>
</dbReference>
<keyword evidence="6" id="KW-0812">Transmembrane</keyword>
<dbReference type="InterPro" id="IPR037066">
    <property type="entry name" value="Plug_dom_sf"/>
</dbReference>
<evidence type="ECO:0000256" key="2">
    <source>
        <dbReference type="ARBA" id="ARBA00023136"/>
    </source>
</evidence>
<feature type="transmembrane region" description="Helical" evidence="6">
    <location>
        <begin position="31"/>
        <end position="50"/>
    </location>
</feature>
<evidence type="ECO:0000313" key="9">
    <source>
        <dbReference type="EMBL" id="SMO94216.1"/>
    </source>
</evidence>
<gene>
    <name evidence="9" type="ORF">SAMN06265219_11771</name>
</gene>
<dbReference type="OrthoDB" id="8727862at2"/>
<dbReference type="Proteomes" id="UP000317557">
    <property type="component" value="Unassembled WGS sequence"/>
</dbReference>
<sequence length="864" mass="97478">MKNYRAQHKSGEKAARAREGAGQADTHKWSWILRVSFVMVLFGLAVPVQAQSQLIDKDSTYIQTEEWEFGLGFLEKLDVSQIRAFGDYSLKEALVRVPGVQVSRDQQINMRGIGYQNLALEFNGQRVANSGLGTRNNDLGAFSTDAFQSIEIIKVLDPSMDADALAGVINVNSREPVAEGREVHAIAGGGANPEYISRTGPSTRGWLNYSERYTDAFGVNINLSYQQEMSGLEELGIGYGLADIGNGPIDVVNSLSPSLRTNERGRFATTVEAHFDPTEQTSYYFKGLLNVQDRDLTSHRDTWAPNDGWTSPDSANGEEGAFTHTASMQDINTTTFAFQLGGENDMDNMILSYQAGWTQSNVENQSYEFPFMLEGLDYSLDWQDRKYPQLSITNRETQVLDDGTVDRQFLIGQDFNRVIEDHTQNEFSARVDLEYPIDAGSIKTGASARLSTKDGEYDENDFEYNRTLRMISFNMLREPNRNVDVINGEYQIPWFVNTGNARAFLEDQRPLFTGNENLNAYQSQIRNYEVGEQIYAAYAMTDLSFGKLGIKGGLRVEYDQADYTGNEVLFDEDGDFVVSQKAEESESQFRLFPNAQFLFSITEGSQLRAAYSRSIDRPDYYQLVPFERIHNLDSTIFRGNPGLKPVTADNIDLMVEQKIATSGMISIGGFYKELSDFTVLREQVQGDGFLLREYANSSNTATVYGLEVELAQQLSFLPGLLRNFDVYGNYTWSQSDYDTDRGELAFPGQSPHVVNAAMGYTLQRFSARVAYHWTDEILANIDEEQELAPSISSAPVYMDRYEEGYQDLSVTAEYQLSDRFRAWANVQNILGFDQEAYQNSQQYYTNSIYMRSGLEIRVGVRFDL</sequence>
<evidence type="ECO:0000259" key="7">
    <source>
        <dbReference type="Pfam" id="PF00593"/>
    </source>
</evidence>
<protein>
    <submittedName>
        <fullName evidence="9">TonB-dependent receptor</fullName>
    </submittedName>
</protein>
<dbReference type="InterPro" id="IPR012910">
    <property type="entry name" value="Plug_dom"/>
</dbReference>
<feature type="domain" description="TonB-dependent receptor plug" evidence="8">
    <location>
        <begin position="78"/>
        <end position="168"/>
    </location>
</feature>
<organism evidence="9 10">
    <name type="scientific">Gracilimonas mengyeensis</name>
    <dbReference type="NCBI Taxonomy" id="1302730"/>
    <lineage>
        <taxon>Bacteria</taxon>
        <taxon>Pseudomonadati</taxon>
        <taxon>Balneolota</taxon>
        <taxon>Balneolia</taxon>
        <taxon>Balneolales</taxon>
        <taxon>Balneolaceae</taxon>
        <taxon>Gracilimonas</taxon>
    </lineage>
</organism>
<dbReference type="Pfam" id="PF07715">
    <property type="entry name" value="Plug"/>
    <property type="match status" value="1"/>
</dbReference>
<feature type="compositionally biased region" description="Basic and acidic residues" evidence="5">
    <location>
        <begin position="9"/>
        <end position="19"/>
    </location>
</feature>
<dbReference type="Pfam" id="PF00593">
    <property type="entry name" value="TonB_dep_Rec_b-barrel"/>
    <property type="match status" value="1"/>
</dbReference>
<evidence type="ECO:0000256" key="5">
    <source>
        <dbReference type="SAM" id="MobiDB-lite"/>
    </source>
</evidence>
<dbReference type="GO" id="GO:0009279">
    <property type="term" value="C:cell outer membrane"/>
    <property type="evidence" value="ECO:0007669"/>
    <property type="project" value="UniProtKB-SubCell"/>
</dbReference>
<proteinExistence type="inferred from homology"/>
<keyword evidence="9" id="KW-0675">Receptor</keyword>
<dbReference type="AlphaFoldDB" id="A0A521FDF9"/>
<dbReference type="Gene3D" id="2.40.170.20">
    <property type="entry name" value="TonB-dependent receptor, beta-barrel domain"/>
    <property type="match status" value="1"/>
</dbReference>